<dbReference type="EMBL" id="JANAVB010010193">
    <property type="protein sequence ID" value="KAJ6839241.1"/>
    <property type="molecule type" value="Genomic_DNA"/>
</dbReference>
<evidence type="ECO:0000313" key="3">
    <source>
        <dbReference type="Proteomes" id="UP001140949"/>
    </source>
</evidence>
<reference evidence="2" key="2">
    <citation type="submission" date="2023-04" db="EMBL/GenBank/DDBJ databases">
        <authorList>
            <person name="Bruccoleri R.E."/>
            <person name="Oakeley E.J."/>
            <person name="Faust A.-M."/>
            <person name="Dessus-Babus S."/>
            <person name="Altorfer M."/>
            <person name="Burckhardt D."/>
            <person name="Oertli M."/>
            <person name="Naumann U."/>
            <person name="Petersen F."/>
            <person name="Wong J."/>
        </authorList>
    </citation>
    <scope>NUCLEOTIDE SEQUENCE</scope>
    <source>
        <strain evidence="2">GSM-AAB239-AS_SAM_17_03QT</strain>
        <tissue evidence="2">Leaf</tissue>
    </source>
</reference>
<gene>
    <name evidence="2" type="ORF">M6B38_316955</name>
</gene>
<dbReference type="AlphaFoldDB" id="A0AAX6HF87"/>
<dbReference type="Proteomes" id="UP001140949">
    <property type="component" value="Unassembled WGS sequence"/>
</dbReference>
<sequence length="70" mass="7941">MATTATFIRSGDLFLRVDTMIPVVSPVFVVLLLRKYRAVWDMNRQYLTRLNRILTPGKIPSFSGIILLSG</sequence>
<evidence type="ECO:0000313" key="2">
    <source>
        <dbReference type="EMBL" id="KAJ6839241.1"/>
    </source>
</evidence>
<keyword evidence="1" id="KW-0812">Transmembrane</keyword>
<reference evidence="2" key="1">
    <citation type="journal article" date="2023" name="GigaByte">
        <title>Genome assembly of the bearded iris, Iris pallida Lam.</title>
        <authorList>
            <person name="Bruccoleri R.E."/>
            <person name="Oakeley E.J."/>
            <person name="Faust A.M.E."/>
            <person name="Altorfer M."/>
            <person name="Dessus-Babus S."/>
            <person name="Burckhardt D."/>
            <person name="Oertli M."/>
            <person name="Naumann U."/>
            <person name="Petersen F."/>
            <person name="Wong J."/>
        </authorList>
    </citation>
    <scope>NUCLEOTIDE SEQUENCE</scope>
    <source>
        <strain evidence="2">GSM-AAB239-AS_SAM_17_03QT</strain>
    </source>
</reference>
<keyword evidence="1" id="KW-1133">Transmembrane helix</keyword>
<organism evidence="2 3">
    <name type="scientific">Iris pallida</name>
    <name type="common">Sweet iris</name>
    <dbReference type="NCBI Taxonomy" id="29817"/>
    <lineage>
        <taxon>Eukaryota</taxon>
        <taxon>Viridiplantae</taxon>
        <taxon>Streptophyta</taxon>
        <taxon>Embryophyta</taxon>
        <taxon>Tracheophyta</taxon>
        <taxon>Spermatophyta</taxon>
        <taxon>Magnoliopsida</taxon>
        <taxon>Liliopsida</taxon>
        <taxon>Asparagales</taxon>
        <taxon>Iridaceae</taxon>
        <taxon>Iridoideae</taxon>
        <taxon>Irideae</taxon>
        <taxon>Iris</taxon>
    </lineage>
</organism>
<comment type="caution">
    <text evidence="2">The sequence shown here is derived from an EMBL/GenBank/DDBJ whole genome shotgun (WGS) entry which is preliminary data.</text>
</comment>
<feature type="transmembrane region" description="Helical" evidence="1">
    <location>
        <begin position="13"/>
        <end position="33"/>
    </location>
</feature>
<keyword evidence="3" id="KW-1185">Reference proteome</keyword>
<evidence type="ECO:0000256" key="1">
    <source>
        <dbReference type="SAM" id="Phobius"/>
    </source>
</evidence>
<proteinExistence type="predicted"/>
<keyword evidence="1" id="KW-0472">Membrane</keyword>
<accession>A0AAX6HF87</accession>
<name>A0AAX6HF87_IRIPA</name>
<protein>
    <submittedName>
        <fullName evidence="2">Uncharacterized protein</fullName>
    </submittedName>
</protein>